<accession>A0ABT5B8R4</accession>
<feature type="domain" description="Lipid desaturase" evidence="7">
    <location>
        <begin position="67"/>
        <end position="226"/>
    </location>
</feature>
<evidence type="ECO:0000256" key="3">
    <source>
        <dbReference type="ARBA" id="ARBA00022692"/>
    </source>
</evidence>
<evidence type="ECO:0000313" key="9">
    <source>
        <dbReference type="Proteomes" id="UP001217838"/>
    </source>
</evidence>
<evidence type="ECO:0000256" key="6">
    <source>
        <dbReference type="SAM" id="Phobius"/>
    </source>
</evidence>
<dbReference type="Pfam" id="PF10520">
    <property type="entry name" value="Lipid_desat"/>
    <property type="match status" value="1"/>
</dbReference>
<sequence>MSATPEDIPQHGYDMSGSLWMRLVDASSMSMFFFFEYLLARDVYLHLDAAPAGLATWLLPLALLLGYLTADFVSGFVHFLADNIGSTRTPFFGPVFIRPFREHHVDPLAITRHDFLEVNGANCLISLPVLIGTWYFVPIHGTASLFFAAYVGLFLFGIFLTNQFHSWAHNPNPPGWIRRLQRTGLILGPEHHARHHTPPFNTYYCITSGWLNPILARTRLFERMKEPLRRVLEPIVGKADEVGGVQE</sequence>
<comment type="similarity">
    <text evidence="2">Belongs to the fatty acid desaturase CarF family.</text>
</comment>
<dbReference type="PANTHER" id="PTHR48177">
    <property type="entry name" value="TRANSMEMBRANE PROTEIN 189"/>
    <property type="match status" value="1"/>
</dbReference>
<feature type="transmembrane region" description="Helical" evidence="6">
    <location>
        <begin position="20"/>
        <end position="40"/>
    </location>
</feature>
<comment type="caution">
    <text evidence="8">The sequence shown here is derived from an EMBL/GenBank/DDBJ whole genome shotgun (WGS) entry which is preliminary data.</text>
</comment>
<comment type="subcellular location">
    <subcellularLocation>
        <location evidence="1">Membrane</location>
        <topology evidence="1">Multi-pass membrane protein</topology>
    </subcellularLocation>
</comment>
<dbReference type="PANTHER" id="PTHR48177:SF1">
    <property type="entry name" value="PLASMANYLETHANOLAMINE DESATURASE 1"/>
    <property type="match status" value="1"/>
</dbReference>
<reference evidence="8 9" key="1">
    <citation type="submission" date="2022-11" db="EMBL/GenBank/DDBJ databases">
        <title>Minimal conservation of predation-associated metabolite biosynthetic gene clusters underscores biosynthetic potential of Myxococcota including descriptions for ten novel species: Archangium lansinium sp. nov., Myxococcus landrumus sp. nov., Nannocystis bai.</title>
        <authorList>
            <person name="Ahearne A."/>
            <person name="Stevens C."/>
            <person name="Dowd S."/>
        </authorList>
    </citation>
    <scope>NUCLEOTIDE SEQUENCE [LARGE SCALE GENOMIC DNA]</scope>
    <source>
        <strain evidence="8 9">NCELM</strain>
    </source>
</reference>
<evidence type="ECO:0000256" key="4">
    <source>
        <dbReference type="ARBA" id="ARBA00022989"/>
    </source>
</evidence>
<dbReference type="InterPro" id="IPR019547">
    <property type="entry name" value="Lipid_desat"/>
</dbReference>
<keyword evidence="9" id="KW-1185">Reference proteome</keyword>
<evidence type="ECO:0000256" key="5">
    <source>
        <dbReference type="ARBA" id="ARBA00023136"/>
    </source>
</evidence>
<dbReference type="EMBL" id="JAQNDN010000013">
    <property type="protein sequence ID" value="MDC0670497.1"/>
    <property type="molecule type" value="Genomic_DNA"/>
</dbReference>
<proteinExistence type="inferred from homology"/>
<keyword evidence="3 6" id="KW-0812">Transmembrane</keyword>
<evidence type="ECO:0000256" key="2">
    <source>
        <dbReference type="ARBA" id="ARBA00007620"/>
    </source>
</evidence>
<feature type="transmembrane region" description="Helical" evidence="6">
    <location>
        <begin position="134"/>
        <end position="160"/>
    </location>
</feature>
<keyword evidence="5 6" id="KW-0472">Membrane</keyword>
<protein>
    <submittedName>
        <fullName evidence="8">Fatty acid desaturase family protein</fullName>
    </submittedName>
</protein>
<evidence type="ECO:0000256" key="1">
    <source>
        <dbReference type="ARBA" id="ARBA00004141"/>
    </source>
</evidence>
<organism evidence="8 9">
    <name type="scientific">Nannocystis radixulma</name>
    <dbReference type="NCBI Taxonomy" id="2995305"/>
    <lineage>
        <taxon>Bacteria</taxon>
        <taxon>Pseudomonadati</taxon>
        <taxon>Myxococcota</taxon>
        <taxon>Polyangia</taxon>
        <taxon>Nannocystales</taxon>
        <taxon>Nannocystaceae</taxon>
        <taxon>Nannocystis</taxon>
    </lineage>
</organism>
<evidence type="ECO:0000259" key="7">
    <source>
        <dbReference type="Pfam" id="PF10520"/>
    </source>
</evidence>
<evidence type="ECO:0000313" key="8">
    <source>
        <dbReference type="EMBL" id="MDC0670497.1"/>
    </source>
</evidence>
<gene>
    <name evidence="8" type="ORF">POL58_22260</name>
</gene>
<feature type="transmembrane region" description="Helical" evidence="6">
    <location>
        <begin position="52"/>
        <end position="70"/>
    </location>
</feature>
<dbReference type="RefSeq" id="WP_272000315.1">
    <property type="nucleotide sequence ID" value="NZ_JAQNDN010000013.1"/>
</dbReference>
<keyword evidence="4 6" id="KW-1133">Transmembrane helix</keyword>
<dbReference type="InterPro" id="IPR052601">
    <property type="entry name" value="Plasmalogen_desaturase"/>
</dbReference>
<name>A0ABT5B8R4_9BACT</name>
<dbReference type="Proteomes" id="UP001217838">
    <property type="component" value="Unassembled WGS sequence"/>
</dbReference>